<dbReference type="SUPFAM" id="SSF52440">
    <property type="entry name" value="PreATP-grasp domain"/>
    <property type="match status" value="1"/>
</dbReference>
<dbReference type="InterPro" id="IPR005615">
    <property type="entry name" value="Glutathione_synthase"/>
</dbReference>
<dbReference type="GO" id="GO:0005829">
    <property type="term" value="C:cytosol"/>
    <property type="evidence" value="ECO:0007669"/>
    <property type="project" value="TreeGrafter"/>
</dbReference>
<dbReference type="InterPro" id="IPR014709">
    <property type="entry name" value="Glutathione_synthase_C_euk"/>
</dbReference>
<dbReference type="FunFam" id="3.30.1490.50:FF:000002">
    <property type="entry name" value="Glutathione synthetase"/>
    <property type="match status" value="1"/>
</dbReference>
<evidence type="ECO:0000256" key="9">
    <source>
        <dbReference type="ARBA" id="ARBA00022723"/>
    </source>
</evidence>
<dbReference type="InterPro" id="IPR037013">
    <property type="entry name" value="GSH-S_sub-bd_sf"/>
</dbReference>
<dbReference type="PANTHER" id="PTHR11130:SF0">
    <property type="entry name" value="GLUTATHIONE SYNTHETASE"/>
    <property type="match status" value="1"/>
</dbReference>
<dbReference type="Pfam" id="PF02582">
    <property type="entry name" value="DUF155"/>
    <property type="match status" value="1"/>
</dbReference>
<evidence type="ECO:0000256" key="7">
    <source>
        <dbReference type="ARBA" id="ARBA00022598"/>
    </source>
</evidence>
<sequence length="899" mass="104284">MNCMIQRCIILTYRSNINFDICRKIHTVFTTCNRPLTTRILMIKSSAQLCHNNFLYTSKVQFEKTKFNLKLLPTKSTDDFSITQMKKRLKKRKPVTNNETNAAYSVKALATSEEYNLEALVQGLIEQKLYMPSSIRTMDIMLSLPSKKETEELIEKAKDWALVHGVCMRSKQKLNKNVLQFAPFILMPSPFPRKEFENACQIQIVLNILIHRVAQDYNFLKETLEEIVKVDNFTEKLFEICKIINSEGGSAQKISLGILRSDLMLDTTCSQKDMIKKCLPYCCWKQVEINTIASGFGWLGPASTELHKFVLRELGYYKEIKNLPENNALQIICSSMIKAWKIYGNEQAVILFVVEDVTYNICDQRFHEFEIRKQNPNVRVIRRNLTQLAAIAKLDSNKELIVENYIVSVVYYRSGYEPGQYHTQKEWDVRLLIERSLAIKCPTIQYHLAGTKKVQQALAKPGVISRFLKNEKTCAEIKEIFTELYALDFDEHGDAAIEMGITDPHRFVLKPQREGGCNNKYGLDIKHFLESVKNKKDRVAWILMDKIHPPIHKSYMIRPDNSISIEPQELVSELGIFGIIIANGNDIYVNKQSGHMLRTKLATANEGGVATGLALPDVIHAVAKYEINHEPREIFFFREGTIVMWNISEFECDNVLKFLKKYEQNRYTEYIVKSESELMCYGYADYGKRNHIKDGNIILDLNATKLDKYTFSNAMAQSVKLGIWEASLDHYIDSIAFVTEDLKAGKKLRMTQHEVLKKQGELFALRHSINLSSDLLDTPDFYWERENLERLYQETCSYFNIAKRTRVINEKLNHCVELVGILSTHLSDRHHIRLEWMIIVLIMVEVIFEIVHYVESIITLDCNYNWIKKKEWRRVFSLLFSFPIRLSANSIGTFCRCFL</sequence>
<protein>
    <recommendedName>
        <fullName evidence="6">Glutathione synthetase</fullName>
        <ecNumber evidence="5">6.3.2.3</ecNumber>
    </recommendedName>
    <alternativeName>
        <fullName evidence="13">Glutathione synthase</fullName>
    </alternativeName>
</protein>
<dbReference type="InterPro" id="IPR004887">
    <property type="entry name" value="GSH_synth_subst-bd"/>
</dbReference>
<evidence type="ECO:0000256" key="1">
    <source>
        <dbReference type="ARBA" id="ARBA00001946"/>
    </source>
</evidence>
<dbReference type="Gene3D" id="3.30.470.20">
    <property type="entry name" value="ATP-grasp fold, B domain"/>
    <property type="match status" value="1"/>
</dbReference>
<accession>A0A6V7HBD2</accession>
<dbReference type="NCBIfam" id="TIGR01986">
    <property type="entry name" value="glut_syn_euk"/>
    <property type="match status" value="1"/>
</dbReference>
<comment type="cofactor">
    <cofactor evidence="1">
        <name>Mg(2+)</name>
        <dbReference type="ChEBI" id="CHEBI:18420"/>
    </cofactor>
</comment>
<dbReference type="Gene3D" id="3.40.50.1760">
    <property type="entry name" value="Glutathione synthase, substrate-binding domain superfamily, eukaryotic"/>
    <property type="match status" value="1"/>
</dbReference>
<evidence type="ECO:0000313" key="17">
    <source>
        <dbReference type="EMBL" id="CAD1475481.1"/>
    </source>
</evidence>
<feature type="domain" description="Glutathione synthase substrate-binding" evidence="16">
    <location>
        <begin position="348"/>
        <end position="449"/>
    </location>
</feature>
<evidence type="ECO:0000313" key="18">
    <source>
        <dbReference type="Proteomes" id="UP000752696"/>
    </source>
</evidence>
<dbReference type="Gene3D" id="1.10.1080.10">
    <property type="entry name" value="Glutathione Synthetase, Chain A, domain 3"/>
    <property type="match status" value="1"/>
</dbReference>
<evidence type="ECO:0000256" key="3">
    <source>
        <dbReference type="ARBA" id="ARBA00010385"/>
    </source>
</evidence>
<comment type="pathway">
    <text evidence="2">Sulfur metabolism; glutathione biosynthesis; glutathione from L-cysteine and L-glutamate: step 2/2.</text>
</comment>
<dbReference type="Gene3D" id="3.30.1490.50">
    <property type="match status" value="1"/>
</dbReference>
<gene>
    <name evidence="17" type="ORF">MHI_LOCUS578285</name>
</gene>
<keyword evidence="10" id="KW-0547">Nucleotide-binding</keyword>
<dbReference type="Pfam" id="PF03199">
    <property type="entry name" value="GSH_synthase"/>
    <property type="match status" value="1"/>
</dbReference>
<dbReference type="GO" id="GO:0005524">
    <property type="term" value="F:ATP binding"/>
    <property type="evidence" value="ECO:0007669"/>
    <property type="project" value="UniProtKB-KW"/>
</dbReference>
<feature type="non-terminal residue" evidence="17">
    <location>
        <position position="899"/>
    </location>
</feature>
<dbReference type="FunFam" id="3.40.50.1760:FF:000001">
    <property type="entry name" value="Glutathione synthetase"/>
    <property type="match status" value="1"/>
</dbReference>
<evidence type="ECO:0000256" key="6">
    <source>
        <dbReference type="ARBA" id="ARBA00020821"/>
    </source>
</evidence>
<dbReference type="GO" id="GO:0043295">
    <property type="term" value="F:glutathione binding"/>
    <property type="evidence" value="ECO:0007669"/>
    <property type="project" value="TreeGrafter"/>
</dbReference>
<evidence type="ECO:0000256" key="13">
    <source>
        <dbReference type="ARBA" id="ARBA00030403"/>
    </source>
</evidence>
<evidence type="ECO:0000256" key="5">
    <source>
        <dbReference type="ARBA" id="ARBA00012214"/>
    </source>
</evidence>
<comment type="caution">
    <text evidence="17">The sequence shown here is derived from an EMBL/GenBank/DDBJ whole genome shotgun (WGS) entry which is preliminary data.</text>
</comment>
<keyword evidence="12" id="KW-0460">Magnesium</keyword>
<dbReference type="EMBL" id="CAJDYZ010008545">
    <property type="protein sequence ID" value="CAD1475481.1"/>
    <property type="molecule type" value="Genomic_DNA"/>
</dbReference>
<dbReference type="PANTHER" id="PTHR11130">
    <property type="entry name" value="GLUTATHIONE SYNTHETASE"/>
    <property type="match status" value="1"/>
</dbReference>
<dbReference type="SUPFAM" id="SSF56059">
    <property type="entry name" value="Glutathione synthetase ATP-binding domain-like"/>
    <property type="match status" value="1"/>
</dbReference>
<dbReference type="UniPathway" id="UPA00142">
    <property type="reaction ID" value="UER00210"/>
</dbReference>
<organism evidence="17 18">
    <name type="scientific">Heterotrigona itama</name>
    <dbReference type="NCBI Taxonomy" id="395501"/>
    <lineage>
        <taxon>Eukaryota</taxon>
        <taxon>Metazoa</taxon>
        <taxon>Ecdysozoa</taxon>
        <taxon>Arthropoda</taxon>
        <taxon>Hexapoda</taxon>
        <taxon>Insecta</taxon>
        <taxon>Pterygota</taxon>
        <taxon>Neoptera</taxon>
        <taxon>Endopterygota</taxon>
        <taxon>Hymenoptera</taxon>
        <taxon>Apocrita</taxon>
        <taxon>Aculeata</taxon>
        <taxon>Apoidea</taxon>
        <taxon>Anthophila</taxon>
        <taxon>Apidae</taxon>
        <taxon>Heterotrigona</taxon>
    </lineage>
</organism>
<dbReference type="Proteomes" id="UP000752696">
    <property type="component" value="Unassembled WGS sequence"/>
</dbReference>
<dbReference type="AlphaFoldDB" id="A0A6V7HBD2"/>
<keyword evidence="11" id="KW-0067">ATP-binding</keyword>
<dbReference type="OrthoDB" id="2020073at2759"/>
<keyword evidence="9" id="KW-0479">Metal-binding</keyword>
<dbReference type="EC" id="6.3.2.3" evidence="5"/>
<dbReference type="Gene3D" id="3.30.1490.80">
    <property type="match status" value="1"/>
</dbReference>
<comment type="similarity">
    <text evidence="3">Belongs to the eukaryotic GSH synthase family.</text>
</comment>
<dbReference type="GO" id="GO:0004363">
    <property type="term" value="F:glutathione synthase activity"/>
    <property type="evidence" value="ECO:0007669"/>
    <property type="project" value="UniProtKB-EC"/>
</dbReference>
<keyword evidence="8" id="KW-0317">Glutathione biosynthesis</keyword>
<proteinExistence type="inferred from homology"/>
<dbReference type="Pfam" id="PF03917">
    <property type="entry name" value="GSH_synth_ATP"/>
    <property type="match status" value="1"/>
</dbReference>
<dbReference type="InterPro" id="IPR016185">
    <property type="entry name" value="PreATP-grasp_dom_sf"/>
</dbReference>
<comment type="catalytic activity">
    <reaction evidence="14">
        <text>gamma-L-glutamyl-L-cysteine + glycine + ATP = glutathione + ADP + phosphate + H(+)</text>
        <dbReference type="Rhea" id="RHEA:13557"/>
        <dbReference type="ChEBI" id="CHEBI:15378"/>
        <dbReference type="ChEBI" id="CHEBI:30616"/>
        <dbReference type="ChEBI" id="CHEBI:43474"/>
        <dbReference type="ChEBI" id="CHEBI:57305"/>
        <dbReference type="ChEBI" id="CHEBI:57925"/>
        <dbReference type="ChEBI" id="CHEBI:58173"/>
        <dbReference type="ChEBI" id="CHEBI:456216"/>
        <dbReference type="EC" id="6.3.2.3"/>
    </reaction>
    <physiologicalReaction direction="left-to-right" evidence="14">
        <dbReference type="Rhea" id="RHEA:13558"/>
    </physiologicalReaction>
</comment>
<dbReference type="InterPro" id="IPR003734">
    <property type="entry name" value="DUF155"/>
</dbReference>
<keyword evidence="18" id="KW-1185">Reference proteome</keyword>
<name>A0A6V7HBD2_9HYME</name>
<feature type="non-terminal residue" evidence="17">
    <location>
        <position position="1"/>
    </location>
</feature>
<reference evidence="17" key="1">
    <citation type="submission" date="2020-07" db="EMBL/GenBank/DDBJ databases">
        <authorList>
            <person name="Nazaruddin N."/>
        </authorList>
    </citation>
    <scope>NUCLEOTIDE SEQUENCE</scope>
</reference>
<evidence type="ECO:0000259" key="15">
    <source>
        <dbReference type="Pfam" id="PF02582"/>
    </source>
</evidence>
<dbReference type="InterPro" id="IPR014042">
    <property type="entry name" value="Glutathione_synthase_a-hlx"/>
</dbReference>
<dbReference type="GO" id="GO:0046872">
    <property type="term" value="F:metal ion binding"/>
    <property type="evidence" value="ECO:0007669"/>
    <property type="project" value="UniProtKB-KW"/>
</dbReference>
<evidence type="ECO:0000256" key="11">
    <source>
        <dbReference type="ARBA" id="ARBA00022840"/>
    </source>
</evidence>
<keyword evidence="7" id="KW-0436">Ligase</keyword>
<evidence type="ECO:0000256" key="14">
    <source>
        <dbReference type="ARBA" id="ARBA00048871"/>
    </source>
</evidence>
<evidence type="ECO:0000256" key="8">
    <source>
        <dbReference type="ARBA" id="ARBA00022684"/>
    </source>
</evidence>
<evidence type="ECO:0000256" key="4">
    <source>
        <dbReference type="ARBA" id="ARBA00011738"/>
    </source>
</evidence>
<feature type="domain" description="DUF155" evidence="15">
    <location>
        <begin position="634"/>
        <end position="809"/>
    </location>
</feature>
<evidence type="ECO:0000259" key="16">
    <source>
        <dbReference type="Pfam" id="PF03199"/>
    </source>
</evidence>
<evidence type="ECO:0000256" key="10">
    <source>
        <dbReference type="ARBA" id="ARBA00022741"/>
    </source>
</evidence>
<comment type="subunit">
    <text evidence="4">Homodimer.</text>
</comment>
<evidence type="ECO:0000256" key="2">
    <source>
        <dbReference type="ARBA" id="ARBA00004965"/>
    </source>
</evidence>
<dbReference type="InterPro" id="IPR014049">
    <property type="entry name" value="Glutathione_synthase_N_euk"/>
</dbReference>
<evidence type="ECO:0000256" key="12">
    <source>
        <dbReference type="ARBA" id="ARBA00022842"/>
    </source>
</evidence>